<evidence type="ECO:0000313" key="1">
    <source>
        <dbReference type="EMBL" id="EFO15291.1"/>
    </source>
</evidence>
<organism evidence="1">
    <name type="scientific">Loa loa</name>
    <name type="common">Eye worm</name>
    <name type="synonym">Filaria loa</name>
    <dbReference type="NCBI Taxonomy" id="7209"/>
    <lineage>
        <taxon>Eukaryota</taxon>
        <taxon>Metazoa</taxon>
        <taxon>Ecdysozoa</taxon>
        <taxon>Nematoda</taxon>
        <taxon>Chromadorea</taxon>
        <taxon>Rhabditida</taxon>
        <taxon>Spirurina</taxon>
        <taxon>Spiruromorpha</taxon>
        <taxon>Filarioidea</taxon>
        <taxon>Onchocercidae</taxon>
        <taxon>Loa</taxon>
    </lineage>
</organism>
<accession>A0A1S0TJW7</accession>
<name>A0A1S0TJW7_LOALO</name>
<reference evidence="1" key="1">
    <citation type="submission" date="2012-04" db="EMBL/GenBank/DDBJ databases">
        <title>The Genome Sequence of Loa loa.</title>
        <authorList>
            <consortium name="The Broad Institute Genome Sequencing Platform"/>
            <consortium name="Broad Institute Genome Sequencing Center for Infectious Disease"/>
            <person name="Nutman T.B."/>
            <person name="Fink D.L."/>
            <person name="Russ C."/>
            <person name="Young S."/>
            <person name="Zeng Q."/>
            <person name="Gargeya S."/>
            <person name="Alvarado L."/>
            <person name="Berlin A."/>
            <person name="Chapman S.B."/>
            <person name="Chen Z."/>
            <person name="Freedman E."/>
            <person name="Gellesch M."/>
            <person name="Goldberg J."/>
            <person name="Griggs A."/>
            <person name="Gujja S."/>
            <person name="Heilman E.R."/>
            <person name="Heiman D."/>
            <person name="Howarth C."/>
            <person name="Mehta T."/>
            <person name="Neiman D."/>
            <person name="Pearson M."/>
            <person name="Roberts A."/>
            <person name="Saif S."/>
            <person name="Shea T."/>
            <person name="Shenoy N."/>
            <person name="Sisk P."/>
            <person name="Stolte C."/>
            <person name="Sykes S."/>
            <person name="White J."/>
            <person name="Yandava C."/>
            <person name="Haas B."/>
            <person name="Henn M.R."/>
            <person name="Nusbaum C."/>
            <person name="Birren B."/>
        </authorList>
    </citation>
    <scope>NUCLEOTIDE SEQUENCE [LARGE SCALE GENOMIC DNA]</scope>
</reference>
<dbReference type="EMBL" id="JH712382">
    <property type="protein sequence ID" value="EFO15291.1"/>
    <property type="molecule type" value="Genomic_DNA"/>
</dbReference>
<protein>
    <submittedName>
        <fullName evidence="1">Uncharacterized protein</fullName>
    </submittedName>
</protein>
<dbReference type="AlphaFoldDB" id="A0A1S0TJW7"/>
<dbReference type="InParanoid" id="A0A1S0TJW7"/>
<dbReference type="CTD" id="9950692"/>
<dbReference type="GeneID" id="9950692"/>
<dbReference type="RefSeq" id="XP_003148778.1">
    <property type="nucleotide sequence ID" value="XM_003148730.1"/>
</dbReference>
<proteinExistence type="predicted"/>
<dbReference type="KEGG" id="loa:LOAG_13220"/>
<sequence length="176" mass="20844">MSWIHDAITLDCCSLSFANEALILATKALMAQTINAGERSSIAKGRRESLLRRYLTRNDFFLHYLLSSKLILCMSVCSQSKQHLDDVLFFLQIGRIAWRQRWWKRSRNPDSDAKKSLQLQQRKMLNATQFLLREQRWRFCREKLDDVGEIFFTSHSTVIHLHVTYDMRYDHMKTNA</sequence>
<gene>
    <name evidence="1" type="ORF">LOAG_13220</name>
</gene>